<accession>A0A6J4MIV9</accession>
<proteinExistence type="predicted"/>
<protein>
    <submittedName>
        <fullName evidence="1">Uncharacterized protein</fullName>
    </submittedName>
</protein>
<name>A0A6J4MIV9_9ACTN</name>
<reference evidence="1" key="1">
    <citation type="submission" date="2020-02" db="EMBL/GenBank/DDBJ databases">
        <authorList>
            <person name="Meier V. D."/>
        </authorList>
    </citation>
    <scope>NUCLEOTIDE SEQUENCE</scope>
    <source>
        <strain evidence="1">AVDCRST_MAG46</strain>
    </source>
</reference>
<evidence type="ECO:0000313" key="1">
    <source>
        <dbReference type="EMBL" id="CAA9358543.1"/>
    </source>
</evidence>
<dbReference type="AlphaFoldDB" id="A0A6J4MIV9"/>
<sequence length="145" mass="15215">MSRDERGSALVEFIWLGLLLLLPLVYVLLSVFAAQSAAFGADAASRAAGRAFMLSPSQDQALVAAEGAARVALADQGIDAERMDLSVSCSPDPDRCLSSGSTVTVVVNVQQPLPLVPSVLGGNAPTIRLTSTHVEPYGTFREDRS</sequence>
<gene>
    <name evidence="1" type="ORF">AVDCRST_MAG46-3113</name>
</gene>
<organism evidence="1">
    <name type="scientific">uncultured Nocardioidaceae bacterium</name>
    <dbReference type="NCBI Taxonomy" id="253824"/>
    <lineage>
        <taxon>Bacteria</taxon>
        <taxon>Bacillati</taxon>
        <taxon>Actinomycetota</taxon>
        <taxon>Actinomycetes</taxon>
        <taxon>Propionibacteriales</taxon>
        <taxon>Nocardioidaceae</taxon>
        <taxon>environmental samples</taxon>
    </lineage>
</organism>
<dbReference type="EMBL" id="CADCUD010000215">
    <property type="protein sequence ID" value="CAA9358543.1"/>
    <property type="molecule type" value="Genomic_DNA"/>
</dbReference>